<gene>
    <name evidence="1" type="ORF">P800_00144</name>
</gene>
<dbReference type="EMBL" id="AYHO01000002">
    <property type="protein sequence ID" value="ESJ95340.1"/>
    <property type="molecule type" value="Genomic_DNA"/>
</dbReference>
<dbReference type="Proteomes" id="UP000018465">
    <property type="component" value="Unassembled WGS sequence"/>
</dbReference>
<evidence type="ECO:0000313" key="1">
    <source>
        <dbReference type="EMBL" id="ESJ95340.1"/>
    </source>
</evidence>
<accession>A0ABP2ZJ58</accession>
<reference evidence="1 2" key="1">
    <citation type="submission" date="2013-10" db="EMBL/GenBank/DDBJ databases">
        <title>The Genome Sequence of Acinetobacter lwoffii NIPH 512.</title>
        <authorList>
            <consortium name="The Broad Institute Genomics Platform"/>
            <consortium name="The Broad Institute Genome Sequencing Center for Infectious Disease"/>
            <person name="Cerqueira G."/>
            <person name="Feldgarden M."/>
            <person name="Courvalin P."/>
            <person name="Grillot-Courvalin C."/>
            <person name="Clermont D."/>
            <person name="Rocha E."/>
            <person name="Yoon E.-J."/>
            <person name="Nemec A."/>
            <person name="Young S.K."/>
            <person name="Zeng Q."/>
            <person name="Gargeya S."/>
            <person name="Fitzgerald M."/>
            <person name="Abouelleil A."/>
            <person name="Alvarado L."/>
            <person name="Berlin A.M."/>
            <person name="Chapman S.B."/>
            <person name="Gainer-Dewar J."/>
            <person name="Goldberg J."/>
            <person name="Gnerre S."/>
            <person name="Griggs A."/>
            <person name="Gujja S."/>
            <person name="Hansen M."/>
            <person name="Howarth C."/>
            <person name="Imamovic A."/>
            <person name="Ireland A."/>
            <person name="Larimer J."/>
            <person name="McCowan C."/>
            <person name="Murphy C."/>
            <person name="Pearson M."/>
            <person name="Poon T.W."/>
            <person name="Priest M."/>
            <person name="Roberts A."/>
            <person name="Saif S."/>
            <person name="Shea T."/>
            <person name="Sykes S."/>
            <person name="Wortman J."/>
            <person name="Nusbaum C."/>
            <person name="Birren B."/>
        </authorList>
    </citation>
    <scope>NUCLEOTIDE SEQUENCE [LARGE SCALE GENOMIC DNA]</scope>
    <source>
        <strain evidence="1 2">NIPH 512</strain>
    </source>
</reference>
<proteinExistence type="predicted"/>
<organism evidence="1 2">
    <name type="scientific">Acinetobacter lwoffii NCTC 5866 = CIP 64.10 = NIPH 512</name>
    <dbReference type="NCBI Taxonomy" id="981327"/>
    <lineage>
        <taxon>Bacteria</taxon>
        <taxon>Pseudomonadati</taxon>
        <taxon>Pseudomonadota</taxon>
        <taxon>Gammaproteobacteria</taxon>
        <taxon>Moraxellales</taxon>
        <taxon>Moraxellaceae</taxon>
        <taxon>Acinetobacter</taxon>
    </lineage>
</organism>
<dbReference type="RefSeq" id="WP_023278676.1">
    <property type="nucleotide sequence ID" value="NZ_KI530561.1"/>
</dbReference>
<name>A0ABP2ZJ58_ACILW</name>
<comment type="caution">
    <text evidence="1">The sequence shown here is derived from an EMBL/GenBank/DDBJ whole genome shotgun (WGS) entry which is preliminary data.</text>
</comment>
<evidence type="ECO:0008006" key="3">
    <source>
        <dbReference type="Google" id="ProtNLM"/>
    </source>
</evidence>
<evidence type="ECO:0000313" key="2">
    <source>
        <dbReference type="Proteomes" id="UP000018465"/>
    </source>
</evidence>
<sequence length="174" mass="21191">MLNTIDKDHPNYELTIKIFKEFKDESLIWIVDRWADKNDMSKMGVLKLINDRHNFKEIADYLEIEFKNSTPKNLEIFLENCYENKHKYILNEDLKFLEKDSRLCWAIINNLKYKYKEDIPRRYNFRNPYFSLIFLIHIELFNFNIQVALLHKDLKCKAPLIEPNLRRNLGKWST</sequence>
<protein>
    <recommendedName>
        <fullName evidence="3">Ankyrin repeat protein</fullName>
    </recommendedName>
</protein>
<keyword evidence="2" id="KW-1185">Reference proteome</keyword>